<feature type="transmembrane region" description="Helical" evidence="7">
    <location>
        <begin position="344"/>
        <end position="373"/>
    </location>
</feature>
<comment type="subcellular location">
    <subcellularLocation>
        <location evidence="1">Cell membrane</location>
        <topology evidence="1">Multi-pass membrane protein</topology>
    </subcellularLocation>
</comment>
<evidence type="ECO:0000313" key="8">
    <source>
        <dbReference type="EMBL" id="MBI5252197.1"/>
    </source>
</evidence>
<evidence type="ECO:0000256" key="1">
    <source>
        <dbReference type="ARBA" id="ARBA00004651"/>
    </source>
</evidence>
<reference evidence="8" key="1">
    <citation type="submission" date="2020-07" db="EMBL/GenBank/DDBJ databases">
        <title>Huge and variable diversity of episymbiotic CPR bacteria and DPANN archaea in groundwater ecosystems.</title>
        <authorList>
            <person name="He C.Y."/>
            <person name="Keren R."/>
            <person name="Whittaker M."/>
            <person name="Farag I.F."/>
            <person name="Doudna J."/>
            <person name="Cate J.H.D."/>
            <person name="Banfield J.F."/>
        </authorList>
    </citation>
    <scope>NUCLEOTIDE SEQUENCE</scope>
    <source>
        <strain evidence="8">NC_groundwater_1664_Pr3_B-0.1um_52_9</strain>
    </source>
</reference>
<dbReference type="NCBIfam" id="TIGR00937">
    <property type="entry name" value="2A51"/>
    <property type="match status" value="1"/>
</dbReference>
<dbReference type="InterPro" id="IPR003370">
    <property type="entry name" value="Chromate_transpt"/>
</dbReference>
<sequence>MEATDKTENPSHEPVCEGITKNPVTFREAFWVWVKVALNSFGGPAGQIAVMHRYIVEEKKWISESRFLHALNYCMLLPGPEAQQLATYIGWLLHRTPGGIVAGTVFVIPGFLAILILSILYAGYQNLSVVQWLFFGLKPAVLAVVVEAVLRIGKRALKNRVMLALAGLAFAGIFFFDVPFPVIVFAAAVLGYIGGRLMPDLFPGNSPDSQDGTECGGAVVDGMLRTETMDHIRPSLARALRVGLFWSALWLAPTVLLFQYLGPENVFFQQAVFFSKSAAVTFGGAYAVLAYVAQQAVDTYGWLRPGEMLDGLGLAETTPGPLIMVLEFVGFLASYRNPGGLHPMVAGMLGAVLTTWVTFVPCFLWIFLGAPYIESLRGNKNLNSALSAITAAVVGVVLNLAVWFALNTVFGKVEDVHTLGMHLLVPVWNTLNMPSLAIAVFALTAIFRFKISIIKTICFCGGLGMAYHAVCQALL</sequence>
<dbReference type="PANTHER" id="PTHR33567:SF3">
    <property type="entry name" value="CHROMATE ION TRANSPORTER (EUROFUNG)"/>
    <property type="match status" value="1"/>
</dbReference>
<gene>
    <name evidence="8" type="primary">chrA</name>
    <name evidence="8" type="ORF">HY912_22105</name>
</gene>
<organism evidence="8 9">
    <name type="scientific">Desulfomonile tiedjei</name>
    <dbReference type="NCBI Taxonomy" id="2358"/>
    <lineage>
        <taxon>Bacteria</taxon>
        <taxon>Pseudomonadati</taxon>
        <taxon>Thermodesulfobacteriota</taxon>
        <taxon>Desulfomonilia</taxon>
        <taxon>Desulfomonilales</taxon>
        <taxon>Desulfomonilaceae</taxon>
        <taxon>Desulfomonile</taxon>
    </lineage>
</organism>
<comment type="similarity">
    <text evidence="2">Belongs to the chromate ion transporter (CHR) (TC 2.A.51) family.</text>
</comment>
<feature type="transmembrane region" description="Helical" evidence="7">
    <location>
        <begin position="243"/>
        <end position="261"/>
    </location>
</feature>
<dbReference type="EMBL" id="JACRDE010000578">
    <property type="protein sequence ID" value="MBI5252197.1"/>
    <property type="molecule type" value="Genomic_DNA"/>
</dbReference>
<protein>
    <submittedName>
        <fullName evidence="8">Chromate efflux transporter</fullName>
    </submittedName>
</protein>
<evidence type="ECO:0000313" key="9">
    <source>
        <dbReference type="Proteomes" id="UP000807825"/>
    </source>
</evidence>
<evidence type="ECO:0000256" key="7">
    <source>
        <dbReference type="SAM" id="Phobius"/>
    </source>
</evidence>
<feature type="transmembrane region" description="Helical" evidence="7">
    <location>
        <begin position="130"/>
        <end position="150"/>
    </location>
</feature>
<feature type="transmembrane region" description="Helical" evidence="7">
    <location>
        <begin position="273"/>
        <end position="293"/>
    </location>
</feature>
<evidence type="ECO:0000256" key="4">
    <source>
        <dbReference type="ARBA" id="ARBA00022692"/>
    </source>
</evidence>
<dbReference type="Pfam" id="PF02417">
    <property type="entry name" value="Chromate_transp"/>
    <property type="match status" value="2"/>
</dbReference>
<name>A0A9D6V603_9BACT</name>
<dbReference type="InterPro" id="IPR014047">
    <property type="entry name" value="Chr_Tranpt_l_chain"/>
</dbReference>
<comment type="caution">
    <text evidence="8">The sequence shown here is derived from an EMBL/GenBank/DDBJ whole genome shotgun (WGS) entry which is preliminary data.</text>
</comment>
<proteinExistence type="inferred from homology"/>
<dbReference type="PIRSF" id="PIRSF004810">
    <property type="entry name" value="ChrA"/>
    <property type="match status" value="1"/>
</dbReference>
<evidence type="ECO:0000256" key="2">
    <source>
        <dbReference type="ARBA" id="ARBA00005262"/>
    </source>
</evidence>
<evidence type="ECO:0000256" key="5">
    <source>
        <dbReference type="ARBA" id="ARBA00022989"/>
    </source>
</evidence>
<evidence type="ECO:0000256" key="6">
    <source>
        <dbReference type="ARBA" id="ARBA00023136"/>
    </source>
</evidence>
<keyword evidence="6 7" id="KW-0472">Membrane</keyword>
<dbReference type="PANTHER" id="PTHR33567">
    <property type="entry name" value="CHROMATE ION TRANSPORTER (EUROFUNG)"/>
    <property type="match status" value="1"/>
</dbReference>
<feature type="transmembrane region" description="Helical" evidence="7">
    <location>
        <begin position="426"/>
        <end position="447"/>
    </location>
</feature>
<keyword evidence="3" id="KW-1003">Cell membrane</keyword>
<dbReference type="AlphaFoldDB" id="A0A9D6V603"/>
<dbReference type="Proteomes" id="UP000807825">
    <property type="component" value="Unassembled WGS sequence"/>
</dbReference>
<accession>A0A9D6V603</accession>
<feature type="transmembrane region" description="Helical" evidence="7">
    <location>
        <begin position="100"/>
        <end position="124"/>
    </location>
</feature>
<dbReference type="GO" id="GO:0015109">
    <property type="term" value="F:chromate transmembrane transporter activity"/>
    <property type="evidence" value="ECO:0007669"/>
    <property type="project" value="InterPro"/>
</dbReference>
<feature type="transmembrane region" description="Helical" evidence="7">
    <location>
        <begin position="385"/>
        <end position="406"/>
    </location>
</feature>
<evidence type="ECO:0000256" key="3">
    <source>
        <dbReference type="ARBA" id="ARBA00022475"/>
    </source>
</evidence>
<dbReference type="GO" id="GO:0005886">
    <property type="term" value="C:plasma membrane"/>
    <property type="evidence" value="ECO:0007669"/>
    <property type="project" value="UniProtKB-SubCell"/>
</dbReference>
<keyword evidence="5 7" id="KW-1133">Transmembrane helix</keyword>
<feature type="transmembrane region" description="Helical" evidence="7">
    <location>
        <begin position="162"/>
        <end position="193"/>
    </location>
</feature>
<keyword evidence="4 7" id="KW-0812">Transmembrane</keyword>